<evidence type="ECO:0000313" key="4">
    <source>
        <dbReference type="Proteomes" id="UP000807342"/>
    </source>
</evidence>
<protein>
    <submittedName>
        <fullName evidence="3">Uncharacterized protein</fullName>
    </submittedName>
</protein>
<dbReference type="EMBL" id="MU151064">
    <property type="protein sequence ID" value="KAF9453180.1"/>
    <property type="molecule type" value="Genomic_DNA"/>
</dbReference>
<dbReference type="OrthoDB" id="266334at2759"/>
<feature type="compositionally biased region" description="Polar residues" evidence="1">
    <location>
        <begin position="67"/>
        <end position="76"/>
    </location>
</feature>
<name>A0A9P5XLZ0_9AGAR</name>
<evidence type="ECO:0000256" key="1">
    <source>
        <dbReference type="SAM" id="MobiDB-lite"/>
    </source>
</evidence>
<dbReference type="Proteomes" id="UP000807342">
    <property type="component" value="Unassembled WGS sequence"/>
</dbReference>
<feature type="compositionally biased region" description="Basic and acidic residues" evidence="1">
    <location>
        <begin position="52"/>
        <end position="66"/>
    </location>
</feature>
<reference evidence="3" key="1">
    <citation type="submission" date="2020-11" db="EMBL/GenBank/DDBJ databases">
        <authorList>
            <consortium name="DOE Joint Genome Institute"/>
            <person name="Ahrendt S."/>
            <person name="Riley R."/>
            <person name="Andreopoulos W."/>
            <person name="Labutti K."/>
            <person name="Pangilinan J."/>
            <person name="Ruiz-Duenas F.J."/>
            <person name="Barrasa J.M."/>
            <person name="Sanchez-Garcia M."/>
            <person name="Camarero S."/>
            <person name="Miyauchi S."/>
            <person name="Serrano A."/>
            <person name="Linde D."/>
            <person name="Babiker R."/>
            <person name="Drula E."/>
            <person name="Ayuso-Fernandez I."/>
            <person name="Pacheco R."/>
            <person name="Padilla G."/>
            <person name="Ferreira P."/>
            <person name="Barriuso J."/>
            <person name="Kellner H."/>
            <person name="Castanera R."/>
            <person name="Alfaro M."/>
            <person name="Ramirez L."/>
            <person name="Pisabarro A.G."/>
            <person name="Kuo A."/>
            <person name="Tritt A."/>
            <person name="Lipzen A."/>
            <person name="He G."/>
            <person name="Yan M."/>
            <person name="Ng V."/>
            <person name="Cullen D."/>
            <person name="Martin F."/>
            <person name="Rosso M.-N."/>
            <person name="Henrissat B."/>
            <person name="Hibbett D."/>
            <person name="Martinez A.T."/>
            <person name="Grigoriev I.V."/>
        </authorList>
    </citation>
    <scope>NUCLEOTIDE SEQUENCE</scope>
    <source>
        <strain evidence="3">MF-IS2</strain>
    </source>
</reference>
<evidence type="ECO:0000256" key="2">
    <source>
        <dbReference type="SAM" id="SignalP"/>
    </source>
</evidence>
<comment type="caution">
    <text evidence="3">The sequence shown here is derived from an EMBL/GenBank/DDBJ whole genome shotgun (WGS) entry which is preliminary data.</text>
</comment>
<gene>
    <name evidence="3" type="ORF">P691DRAFT_802068</name>
</gene>
<organism evidence="3 4">
    <name type="scientific">Macrolepiota fuliginosa MF-IS2</name>
    <dbReference type="NCBI Taxonomy" id="1400762"/>
    <lineage>
        <taxon>Eukaryota</taxon>
        <taxon>Fungi</taxon>
        <taxon>Dikarya</taxon>
        <taxon>Basidiomycota</taxon>
        <taxon>Agaricomycotina</taxon>
        <taxon>Agaricomycetes</taxon>
        <taxon>Agaricomycetidae</taxon>
        <taxon>Agaricales</taxon>
        <taxon>Agaricineae</taxon>
        <taxon>Agaricaceae</taxon>
        <taxon>Macrolepiota</taxon>
    </lineage>
</organism>
<evidence type="ECO:0000313" key="3">
    <source>
        <dbReference type="EMBL" id="KAF9453180.1"/>
    </source>
</evidence>
<proteinExistence type="predicted"/>
<sequence length="76" mass="8774">MEKRLGVAQLCLLLAVLIFMGLTRGSRGPVVEDRRYWRPTLKSLSGDWQQPRVREEDLRAPKRESDSSLTLSDEPY</sequence>
<feature type="chain" id="PRO_5040423259" evidence="2">
    <location>
        <begin position="26"/>
        <end position="76"/>
    </location>
</feature>
<feature type="signal peptide" evidence="2">
    <location>
        <begin position="1"/>
        <end position="25"/>
    </location>
</feature>
<feature type="region of interest" description="Disordered" evidence="1">
    <location>
        <begin position="48"/>
        <end position="76"/>
    </location>
</feature>
<dbReference type="AlphaFoldDB" id="A0A9P5XLZ0"/>
<accession>A0A9P5XLZ0</accession>
<keyword evidence="4" id="KW-1185">Reference proteome</keyword>
<keyword evidence="2" id="KW-0732">Signal</keyword>